<accession>A0A504Y9W4</accession>
<feature type="region of interest" description="Disordered" evidence="1">
    <location>
        <begin position="148"/>
        <end position="192"/>
    </location>
</feature>
<feature type="compositionally biased region" description="Low complexity" evidence="1">
    <location>
        <begin position="164"/>
        <end position="177"/>
    </location>
</feature>
<gene>
    <name evidence="3" type="ORF">FGIG_01262</name>
</gene>
<reference evidence="3 4" key="1">
    <citation type="submission" date="2019-04" db="EMBL/GenBank/DDBJ databases">
        <title>Annotation for the trematode Fasciola gigantica.</title>
        <authorList>
            <person name="Choi Y.-J."/>
        </authorList>
    </citation>
    <scope>NUCLEOTIDE SEQUENCE [LARGE SCALE GENOMIC DNA]</scope>
    <source>
        <strain evidence="3">Uganda_cow_1</strain>
    </source>
</reference>
<evidence type="ECO:0000259" key="2">
    <source>
        <dbReference type="SMART" id="SM01271"/>
    </source>
</evidence>
<dbReference type="OrthoDB" id="6238775at2759"/>
<dbReference type="Proteomes" id="UP000316759">
    <property type="component" value="Unassembled WGS sequence"/>
</dbReference>
<dbReference type="STRING" id="46835.A0A504Y9W4"/>
<feature type="region of interest" description="Disordered" evidence="1">
    <location>
        <begin position="282"/>
        <end position="325"/>
    </location>
</feature>
<feature type="compositionally biased region" description="Polar residues" evidence="1">
    <location>
        <begin position="286"/>
        <end position="301"/>
    </location>
</feature>
<dbReference type="InterPro" id="IPR025609">
    <property type="entry name" value="Lsm14-like_N"/>
</dbReference>
<dbReference type="SUPFAM" id="SSF50182">
    <property type="entry name" value="Sm-like ribonucleoproteins"/>
    <property type="match status" value="1"/>
</dbReference>
<proteinExistence type="predicted"/>
<dbReference type="Pfam" id="PF12701">
    <property type="entry name" value="LSM14"/>
    <property type="match status" value="1"/>
</dbReference>
<protein>
    <recommendedName>
        <fullName evidence="2">Lsm14-like N-terminal domain-containing protein</fullName>
    </recommendedName>
</protein>
<sequence length="397" mass="44340">MGANVLQITSRAGVVYTGQLHSIDTKHLTVTLKKVQILNETDMNQLTKPGILKFDYVIFRGSDIEDVKLCISLGEDILAAEDYAIVHLDSKTEKQLINYFQPAKTESRKIVEEDISLQDPAIVKICRVNENAVITKCELPSNKVERKESRKATRSACDEAVLPSTSSGDNDISSSDSGHATNEKTPSIVCLEGASTKSKSRKIRRIRSSDAVRCSIVSLSPMIKRSISWNFQKSLKDDAEKTDESTGPRGDTEESLWSENGDKREVPSITVAYDRQRSFFDDFTTGPHSSRNSHKVSSTSRAGAVNLSGTRNRDQESRYPRKAVGVSSFPHSSYPSFTIQSAHCMPYETAFTAQGEWLLYPQYSPSSRIPLDYQESLPESMHRMYPHIFGRVYYSGV</sequence>
<dbReference type="Gene3D" id="2.30.30.100">
    <property type="match status" value="1"/>
</dbReference>
<dbReference type="InterPro" id="IPR010920">
    <property type="entry name" value="LSM_dom_sf"/>
</dbReference>
<name>A0A504Y9W4_FASGI</name>
<dbReference type="AlphaFoldDB" id="A0A504Y9W4"/>
<feature type="region of interest" description="Disordered" evidence="1">
    <location>
        <begin position="236"/>
        <end position="263"/>
    </location>
</feature>
<evidence type="ECO:0000256" key="1">
    <source>
        <dbReference type="SAM" id="MobiDB-lite"/>
    </source>
</evidence>
<keyword evidence="4" id="KW-1185">Reference proteome</keyword>
<dbReference type="EMBL" id="SUNJ01013903">
    <property type="protein sequence ID" value="TPP56939.1"/>
    <property type="molecule type" value="Genomic_DNA"/>
</dbReference>
<comment type="caution">
    <text evidence="3">The sequence shown here is derived from an EMBL/GenBank/DDBJ whole genome shotgun (WGS) entry which is preliminary data.</text>
</comment>
<feature type="compositionally biased region" description="Basic and acidic residues" evidence="1">
    <location>
        <begin position="236"/>
        <end position="252"/>
    </location>
</feature>
<evidence type="ECO:0000313" key="4">
    <source>
        <dbReference type="Proteomes" id="UP000316759"/>
    </source>
</evidence>
<organism evidence="3 4">
    <name type="scientific">Fasciola gigantica</name>
    <name type="common">Giant liver fluke</name>
    <dbReference type="NCBI Taxonomy" id="46835"/>
    <lineage>
        <taxon>Eukaryota</taxon>
        <taxon>Metazoa</taxon>
        <taxon>Spiralia</taxon>
        <taxon>Lophotrochozoa</taxon>
        <taxon>Platyhelminthes</taxon>
        <taxon>Trematoda</taxon>
        <taxon>Digenea</taxon>
        <taxon>Plagiorchiida</taxon>
        <taxon>Echinostomata</taxon>
        <taxon>Echinostomatoidea</taxon>
        <taxon>Fasciolidae</taxon>
        <taxon>Fasciola</taxon>
    </lineage>
</organism>
<dbReference type="SMART" id="SM01271">
    <property type="entry name" value="LSM14"/>
    <property type="match status" value="1"/>
</dbReference>
<evidence type="ECO:0000313" key="3">
    <source>
        <dbReference type="EMBL" id="TPP56939.1"/>
    </source>
</evidence>
<feature type="domain" description="Lsm14-like N-terminal" evidence="2">
    <location>
        <begin position="2"/>
        <end position="90"/>
    </location>
</feature>